<evidence type="ECO:0000256" key="1">
    <source>
        <dbReference type="ARBA" id="ARBA00006284"/>
    </source>
</evidence>
<keyword evidence="6" id="KW-1185">Reference proteome</keyword>
<comment type="caution">
    <text evidence="5">The sequence shown here is derived from an EMBL/GenBank/DDBJ whole genome shotgun (WGS) entry which is preliminary data.</text>
</comment>
<dbReference type="PANTHER" id="PTHR21599:SF0">
    <property type="entry name" value="GLYCERATE KINASE"/>
    <property type="match status" value="1"/>
</dbReference>
<dbReference type="GO" id="GO:0031388">
    <property type="term" value="P:organic acid phosphorylation"/>
    <property type="evidence" value="ECO:0007669"/>
    <property type="project" value="UniProtKB-UniRule"/>
</dbReference>
<proteinExistence type="inferred from homology"/>
<sequence>MRVLIAPDSFKGTLSAAEAASAMAQGVLRVYPEARVRTLPLADGGEGTLDAALAAGAEARTARVSGPLHQEVTATWALLERAGRRTAVIETARASGLMLVEPSVQTALAAHSYGSGQLIAAALDAGAAEIVLGTGGSAMTDGGAGALRALGLKVYDDGGAEVPLGGASLLLARRAEDSGLDARLRSATLRIAADVDSPLAGPGGAAQLSGAGKGADEPARHLLDEALQHWAGLLEAVTGSTVDVSGAGAGGGFPAAFLAFTDARLERGFDLVADLVELDAALADADLVLTGEGTLDDRSLHRKAPLSVAERAQARGIPTVVVAGSITLPAQALAARGIAAAASVLDVARTPQEAFAHPAEYVARATQQALEGA</sequence>
<dbReference type="PIRSF" id="PIRSF006078">
    <property type="entry name" value="GlxK"/>
    <property type="match status" value="1"/>
</dbReference>
<dbReference type="Gene3D" id="3.90.1510.10">
    <property type="entry name" value="Glycerate kinase, domain 2"/>
    <property type="match status" value="1"/>
</dbReference>
<dbReference type="InterPro" id="IPR018193">
    <property type="entry name" value="Glyc_kinase_flavodox-like_fold"/>
</dbReference>
<dbReference type="PANTHER" id="PTHR21599">
    <property type="entry name" value="GLYCERATE KINASE"/>
    <property type="match status" value="1"/>
</dbReference>
<dbReference type="Pfam" id="PF02595">
    <property type="entry name" value="Gly_kinase"/>
    <property type="match status" value="1"/>
</dbReference>
<dbReference type="Proteomes" id="UP000544090">
    <property type="component" value="Unassembled WGS sequence"/>
</dbReference>
<reference evidence="5 6" key="1">
    <citation type="submission" date="2020-04" db="EMBL/GenBank/DDBJ databases">
        <title>Arthrobacter sp. nov.</title>
        <authorList>
            <person name="Liu S."/>
        </authorList>
    </citation>
    <scope>NUCLEOTIDE SEQUENCE [LARGE SCALE GENOMIC DNA]</scope>
    <source>
        <strain evidence="5 6">E918</strain>
    </source>
</reference>
<evidence type="ECO:0000313" key="6">
    <source>
        <dbReference type="Proteomes" id="UP000544090"/>
    </source>
</evidence>
<keyword evidence="2 4" id="KW-0808">Transferase</keyword>
<dbReference type="SUPFAM" id="SSF110738">
    <property type="entry name" value="Glycerate kinase I"/>
    <property type="match status" value="1"/>
</dbReference>
<dbReference type="RefSeq" id="WP_168486463.1">
    <property type="nucleotide sequence ID" value="NZ_JAAZSQ010000009.1"/>
</dbReference>
<name>A0A7X6HDH2_9MICC</name>
<dbReference type="InterPro" id="IPR036129">
    <property type="entry name" value="Glycerate_kinase_sf"/>
</dbReference>
<organism evidence="5 6">
    <name type="scientific">Arthrobacter mobilis</name>
    <dbReference type="NCBI Taxonomy" id="2724944"/>
    <lineage>
        <taxon>Bacteria</taxon>
        <taxon>Bacillati</taxon>
        <taxon>Actinomycetota</taxon>
        <taxon>Actinomycetes</taxon>
        <taxon>Micrococcales</taxon>
        <taxon>Micrococcaceae</taxon>
        <taxon>Arthrobacter</taxon>
    </lineage>
</organism>
<evidence type="ECO:0000313" key="5">
    <source>
        <dbReference type="EMBL" id="NKX55137.1"/>
    </source>
</evidence>
<dbReference type="InterPro" id="IPR004381">
    <property type="entry name" value="Glycerate_kinase"/>
</dbReference>
<dbReference type="GO" id="GO:0008887">
    <property type="term" value="F:glycerate kinase activity"/>
    <property type="evidence" value="ECO:0007669"/>
    <property type="project" value="UniProtKB-UniRule"/>
</dbReference>
<accession>A0A7X6HDH2</accession>
<dbReference type="InterPro" id="IPR018197">
    <property type="entry name" value="Glycerate_kinase_RE-like"/>
</dbReference>
<dbReference type="AlphaFoldDB" id="A0A7X6HDH2"/>
<dbReference type="NCBIfam" id="TIGR00045">
    <property type="entry name" value="glycerate kinase"/>
    <property type="match status" value="1"/>
</dbReference>
<gene>
    <name evidence="5" type="ORF">HGG74_11400</name>
</gene>
<keyword evidence="3 4" id="KW-0418">Kinase</keyword>
<comment type="similarity">
    <text evidence="1 4">Belongs to the glycerate kinase type-1 family.</text>
</comment>
<evidence type="ECO:0000256" key="2">
    <source>
        <dbReference type="ARBA" id="ARBA00022679"/>
    </source>
</evidence>
<evidence type="ECO:0000256" key="3">
    <source>
        <dbReference type="ARBA" id="ARBA00022777"/>
    </source>
</evidence>
<evidence type="ECO:0000256" key="4">
    <source>
        <dbReference type="PIRNR" id="PIRNR006078"/>
    </source>
</evidence>
<dbReference type="Gene3D" id="3.40.50.10350">
    <property type="entry name" value="Glycerate kinase, domain 1"/>
    <property type="match status" value="1"/>
</dbReference>
<dbReference type="EMBL" id="JAAZSQ010000009">
    <property type="protein sequence ID" value="NKX55137.1"/>
    <property type="molecule type" value="Genomic_DNA"/>
</dbReference>
<protein>
    <submittedName>
        <fullName evidence="5">Glycerate kinase</fullName>
    </submittedName>
</protein>